<dbReference type="GO" id="GO:0005524">
    <property type="term" value="F:ATP binding"/>
    <property type="evidence" value="ECO:0007669"/>
    <property type="project" value="UniProtKB-KW"/>
</dbReference>
<dbReference type="InterPro" id="IPR036185">
    <property type="entry name" value="DNA_heli_DnaB-like_N_sf"/>
</dbReference>
<keyword evidence="3" id="KW-0235">DNA replication</keyword>
<proteinExistence type="inferred from homology"/>
<keyword evidence="2" id="KW-0639">Primosome</keyword>
<organism evidence="13 14">
    <name type="scientific">Rudanella paleaurantiibacter</name>
    <dbReference type="NCBI Taxonomy" id="2614655"/>
    <lineage>
        <taxon>Bacteria</taxon>
        <taxon>Pseudomonadati</taxon>
        <taxon>Bacteroidota</taxon>
        <taxon>Cytophagia</taxon>
        <taxon>Cytophagales</taxon>
        <taxon>Cytophagaceae</taxon>
        <taxon>Rudanella</taxon>
    </lineage>
</organism>
<dbReference type="Gene3D" id="1.10.860.10">
    <property type="entry name" value="DNAb Helicase, Chain A"/>
    <property type="match status" value="1"/>
</dbReference>
<keyword evidence="6" id="KW-0347">Helicase</keyword>
<evidence type="ECO:0000256" key="7">
    <source>
        <dbReference type="ARBA" id="ARBA00022840"/>
    </source>
</evidence>
<evidence type="ECO:0000256" key="9">
    <source>
        <dbReference type="ARBA" id="ARBA00023235"/>
    </source>
</evidence>
<dbReference type="GO" id="GO:0006269">
    <property type="term" value="P:DNA replication, synthesis of primer"/>
    <property type="evidence" value="ECO:0007669"/>
    <property type="project" value="UniProtKB-KW"/>
</dbReference>
<dbReference type="GO" id="GO:0016787">
    <property type="term" value="F:hydrolase activity"/>
    <property type="evidence" value="ECO:0007669"/>
    <property type="project" value="UniProtKB-KW"/>
</dbReference>
<keyword evidence="5" id="KW-0378">Hydrolase</keyword>
<protein>
    <recommendedName>
        <fullName evidence="10">DNA 5'-3' helicase</fullName>
        <ecNumber evidence="10">5.6.2.3</ecNumber>
    </recommendedName>
</protein>
<evidence type="ECO:0000313" key="14">
    <source>
        <dbReference type="Proteomes" id="UP000488299"/>
    </source>
</evidence>
<evidence type="ECO:0000256" key="2">
    <source>
        <dbReference type="ARBA" id="ARBA00022515"/>
    </source>
</evidence>
<dbReference type="InterPro" id="IPR027417">
    <property type="entry name" value="P-loop_NTPase"/>
</dbReference>
<dbReference type="PANTHER" id="PTHR30153">
    <property type="entry name" value="REPLICATIVE DNA HELICASE DNAB"/>
    <property type="match status" value="1"/>
</dbReference>
<dbReference type="SUPFAM" id="SSF48024">
    <property type="entry name" value="N-terminal domain of DnaB helicase"/>
    <property type="match status" value="1"/>
</dbReference>
<keyword evidence="7" id="KW-0067">ATP-binding</keyword>
<keyword evidence="8" id="KW-0238">DNA-binding</keyword>
<keyword evidence="14" id="KW-1185">Reference proteome</keyword>
<dbReference type="Pfam" id="PF03796">
    <property type="entry name" value="DnaB_C"/>
    <property type="match status" value="1"/>
</dbReference>
<dbReference type="EC" id="5.6.2.3" evidence="10"/>
<dbReference type="PANTHER" id="PTHR30153:SF2">
    <property type="entry name" value="REPLICATIVE DNA HELICASE"/>
    <property type="match status" value="1"/>
</dbReference>
<dbReference type="InterPro" id="IPR007694">
    <property type="entry name" value="DNA_helicase_DnaB-like_C"/>
</dbReference>
<evidence type="ECO:0000256" key="3">
    <source>
        <dbReference type="ARBA" id="ARBA00022705"/>
    </source>
</evidence>
<evidence type="ECO:0000256" key="10">
    <source>
        <dbReference type="ARBA" id="ARBA00044969"/>
    </source>
</evidence>
<dbReference type="GO" id="GO:0043139">
    <property type="term" value="F:5'-3' DNA helicase activity"/>
    <property type="evidence" value="ECO:0007669"/>
    <property type="project" value="UniProtKB-EC"/>
</dbReference>
<name>A0A7J5TZF1_9BACT</name>
<evidence type="ECO:0000313" key="13">
    <source>
        <dbReference type="EMBL" id="KAB7730483.1"/>
    </source>
</evidence>
<comment type="similarity">
    <text evidence="1">Belongs to the helicase family. DnaB subfamily.</text>
</comment>
<evidence type="ECO:0000259" key="12">
    <source>
        <dbReference type="PROSITE" id="PS51199"/>
    </source>
</evidence>
<dbReference type="GO" id="GO:0003677">
    <property type="term" value="F:DNA binding"/>
    <property type="evidence" value="ECO:0007669"/>
    <property type="project" value="UniProtKB-KW"/>
</dbReference>
<keyword evidence="4" id="KW-0547">Nucleotide-binding</keyword>
<dbReference type="Pfam" id="PF00772">
    <property type="entry name" value="DnaB"/>
    <property type="match status" value="1"/>
</dbReference>
<dbReference type="InterPro" id="IPR016136">
    <property type="entry name" value="DNA_helicase_N/primase_C"/>
</dbReference>
<dbReference type="EMBL" id="WELI01000005">
    <property type="protein sequence ID" value="KAB7730483.1"/>
    <property type="molecule type" value="Genomic_DNA"/>
</dbReference>
<dbReference type="Gene3D" id="3.40.50.300">
    <property type="entry name" value="P-loop containing nucleotide triphosphate hydrolases"/>
    <property type="match status" value="1"/>
</dbReference>
<evidence type="ECO:0000256" key="6">
    <source>
        <dbReference type="ARBA" id="ARBA00022806"/>
    </source>
</evidence>
<sequence length="453" mass="49304">MNTTNELENQILGVILTRPGTITEAMSLLPDSTPFVGANEKKVYAAMVDLHRSGYDTDIVSTNIALTKAHGPKDSFGLPWMVRLTTYTSAAKGAAAGLAYKCQIIWQEHCRVQTARLAQELLVEATEGIADGLTIVEQSIKRLTELQSRLIGLADAPFSAVLKQASALARQSFQTGTPPGLLTGLDELDSYLKGLQPSTLTVMAGRPGMGKTAEICQILYNVSVVQKKPAVLFSLEMSRLQLARRFLAIETGIRNAQVAAGCNANNEPIDFERLDKAVEIVGGSPIHVFDKLRTMPQIRSKAAQLKAKHGIELVVLDYLQLAKTGSRKDHDEYAAVTEISRECKEMANSLDIPVIALAQLSREVEKSPSKRPQLAHLRGTGAIEQDADNVVFLFRPAYYSAKDANGHPVDANLLINIVAKNRNGSTHNDEEGIQLFYDLPTNRITNMCGGPSI</sequence>
<dbReference type="RefSeq" id="WP_152125068.1">
    <property type="nucleotide sequence ID" value="NZ_WELI01000005.1"/>
</dbReference>
<dbReference type="AlphaFoldDB" id="A0A7J5TZF1"/>
<accession>A0A7J5TZF1</accession>
<gene>
    <name evidence="13" type="ORF">F5984_15180</name>
</gene>
<keyword evidence="9" id="KW-0413">Isomerase</keyword>
<dbReference type="GO" id="GO:1990077">
    <property type="term" value="C:primosome complex"/>
    <property type="evidence" value="ECO:0007669"/>
    <property type="project" value="UniProtKB-KW"/>
</dbReference>
<comment type="catalytic activity">
    <reaction evidence="11">
        <text>ATP + H2O = ADP + phosphate + H(+)</text>
        <dbReference type="Rhea" id="RHEA:13065"/>
        <dbReference type="ChEBI" id="CHEBI:15377"/>
        <dbReference type="ChEBI" id="CHEBI:15378"/>
        <dbReference type="ChEBI" id="CHEBI:30616"/>
        <dbReference type="ChEBI" id="CHEBI:43474"/>
        <dbReference type="ChEBI" id="CHEBI:456216"/>
        <dbReference type="EC" id="5.6.2.3"/>
    </reaction>
</comment>
<evidence type="ECO:0000256" key="4">
    <source>
        <dbReference type="ARBA" id="ARBA00022741"/>
    </source>
</evidence>
<evidence type="ECO:0000256" key="11">
    <source>
        <dbReference type="ARBA" id="ARBA00048954"/>
    </source>
</evidence>
<feature type="domain" description="SF4 helicase" evidence="12">
    <location>
        <begin position="174"/>
        <end position="451"/>
    </location>
</feature>
<dbReference type="GO" id="GO:0005829">
    <property type="term" value="C:cytosol"/>
    <property type="evidence" value="ECO:0007669"/>
    <property type="project" value="TreeGrafter"/>
</dbReference>
<reference evidence="13 14" key="1">
    <citation type="submission" date="2019-10" db="EMBL/GenBank/DDBJ databases">
        <title>Rudanella paleaurantiibacter sp. nov., isolated from sludge.</title>
        <authorList>
            <person name="Xu S.Q."/>
        </authorList>
    </citation>
    <scope>NUCLEOTIDE SEQUENCE [LARGE SCALE GENOMIC DNA]</scope>
    <source>
        <strain evidence="13 14">HX-22-17</strain>
    </source>
</reference>
<dbReference type="PROSITE" id="PS51199">
    <property type="entry name" value="SF4_HELICASE"/>
    <property type="match status" value="1"/>
</dbReference>
<evidence type="ECO:0000256" key="8">
    <source>
        <dbReference type="ARBA" id="ARBA00023125"/>
    </source>
</evidence>
<evidence type="ECO:0000256" key="1">
    <source>
        <dbReference type="ARBA" id="ARBA00008428"/>
    </source>
</evidence>
<comment type="caution">
    <text evidence="13">The sequence shown here is derived from an EMBL/GenBank/DDBJ whole genome shotgun (WGS) entry which is preliminary data.</text>
</comment>
<dbReference type="SUPFAM" id="SSF52540">
    <property type="entry name" value="P-loop containing nucleoside triphosphate hydrolases"/>
    <property type="match status" value="1"/>
</dbReference>
<dbReference type="Proteomes" id="UP000488299">
    <property type="component" value="Unassembled WGS sequence"/>
</dbReference>
<dbReference type="InterPro" id="IPR007693">
    <property type="entry name" value="DNA_helicase_DnaB-like_N"/>
</dbReference>
<evidence type="ECO:0000256" key="5">
    <source>
        <dbReference type="ARBA" id="ARBA00022801"/>
    </source>
</evidence>